<gene>
    <name evidence="2" type="ORF">RWD45_08480</name>
</gene>
<feature type="domain" description="ATP-grasp fold RimK-type" evidence="1">
    <location>
        <begin position="1"/>
        <end position="47"/>
    </location>
</feature>
<protein>
    <recommendedName>
        <fullName evidence="1">ATP-grasp fold RimK-type domain-containing protein</fullName>
    </recommendedName>
</protein>
<reference evidence="2 3" key="1">
    <citation type="submission" date="2023-10" db="EMBL/GenBank/DDBJ databases">
        <title>Virgibacillus soli CC-YMP-6 genome.</title>
        <authorList>
            <person name="Miliotis G."/>
            <person name="Sengupta P."/>
            <person name="Hameed A."/>
            <person name="Chuvochina M."/>
            <person name="Mcdonagh F."/>
            <person name="Simpson A.C."/>
            <person name="Singh N.K."/>
            <person name="Rekha P.D."/>
            <person name="Raman K."/>
            <person name="Hugenholtz P."/>
            <person name="Venkateswaran K."/>
        </authorList>
    </citation>
    <scope>NUCLEOTIDE SEQUENCE [LARGE SCALE GENOMIC DNA]</scope>
    <source>
        <strain evidence="2 3">CC-YMP-6</strain>
    </source>
</reference>
<dbReference type="Proteomes" id="UP001275315">
    <property type="component" value="Unassembled WGS sequence"/>
</dbReference>
<sequence length="54" mass="5854">MGADFSGVDLLFGENGQTLVCEINSNAHIRNLYDCTGINAADNMIKHVLTKLSK</sequence>
<keyword evidence="3" id="KW-1185">Reference proteome</keyword>
<dbReference type="EMBL" id="JAWDIQ010000001">
    <property type="protein sequence ID" value="MDY0408586.1"/>
    <property type="molecule type" value="Genomic_DNA"/>
</dbReference>
<accession>A0ABU5CQG0</accession>
<dbReference type="InterPro" id="IPR013651">
    <property type="entry name" value="ATP-grasp_RimK-type"/>
</dbReference>
<dbReference type="RefSeq" id="WP_320379817.1">
    <property type="nucleotide sequence ID" value="NZ_JAWDIQ010000001.1"/>
</dbReference>
<evidence type="ECO:0000313" key="2">
    <source>
        <dbReference type="EMBL" id="MDY0408586.1"/>
    </source>
</evidence>
<dbReference type="Gene3D" id="3.30.470.20">
    <property type="entry name" value="ATP-grasp fold, B domain"/>
    <property type="match status" value="1"/>
</dbReference>
<dbReference type="Pfam" id="PF08443">
    <property type="entry name" value="RimK"/>
    <property type="match status" value="1"/>
</dbReference>
<name>A0ABU5CQG0_9BACI</name>
<comment type="caution">
    <text evidence="2">The sequence shown here is derived from an EMBL/GenBank/DDBJ whole genome shotgun (WGS) entry which is preliminary data.</text>
</comment>
<proteinExistence type="predicted"/>
<dbReference type="SUPFAM" id="SSF56059">
    <property type="entry name" value="Glutathione synthetase ATP-binding domain-like"/>
    <property type="match status" value="1"/>
</dbReference>
<organism evidence="2 3">
    <name type="scientific">Paracerasibacillus soli</name>
    <dbReference type="NCBI Taxonomy" id="480284"/>
    <lineage>
        <taxon>Bacteria</taxon>
        <taxon>Bacillati</taxon>
        <taxon>Bacillota</taxon>
        <taxon>Bacilli</taxon>
        <taxon>Bacillales</taxon>
        <taxon>Bacillaceae</taxon>
        <taxon>Paracerasibacillus</taxon>
    </lineage>
</organism>
<evidence type="ECO:0000259" key="1">
    <source>
        <dbReference type="Pfam" id="PF08443"/>
    </source>
</evidence>
<evidence type="ECO:0000313" key="3">
    <source>
        <dbReference type="Proteomes" id="UP001275315"/>
    </source>
</evidence>